<dbReference type="InterPro" id="IPR006171">
    <property type="entry name" value="TOPRIM_dom"/>
</dbReference>
<comment type="domain">
    <text evidence="12">Contains an N-terminal zinc-binding domain, a central core domain that contains the primase activity, and a C-terminal DnaB-binding domain.</text>
</comment>
<reference evidence="15 16" key="1">
    <citation type="journal article" date="2021" name="Int. J. Syst. Evol. Microbiol.">
        <title>Steroidobacter gossypii sp. nov., isolated from soil of cotton cropping field.</title>
        <authorList>
            <person name="Huang R."/>
            <person name="Yang S."/>
            <person name="Zhen C."/>
            <person name="Liu W."/>
        </authorList>
    </citation>
    <scope>NUCLEOTIDE SEQUENCE [LARGE SCALE GENOMIC DNA]</scope>
    <source>
        <strain evidence="15 16">S1-65</strain>
    </source>
</reference>
<dbReference type="InterPro" id="IPR050219">
    <property type="entry name" value="DnaG_primase"/>
</dbReference>
<keyword evidence="6 12" id="KW-0479">Metal-binding</keyword>
<gene>
    <name evidence="12" type="primary">dnaG</name>
    <name evidence="15" type="ORF">JM946_23260</name>
</gene>
<evidence type="ECO:0000256" key="12">
    <source>
        <dbReference type="HAMAP-Rule" id="MF_00974"/>
    </source>
</evidence>
<dbReference type="Gene3D" id="3.40.1360.10">
    <property type="match status" value="1"/>
</dbReference>
<dbReference type="InterPro" id="IPR036977">
    <property type="entry name" value="DNA_primase_Znf_CHC2"/>
</dbReference>
<dbReference type="EC" id="2.7.7.101" evidence="12"/>
<evidence type="ECO:0000256" key="11">
    <source>
        <dbReference type="ARBA" id="ARBA00023163"/>
    </source>
</evidence>
<dbReference type="PROSITE" id="PS50880">
    <property type="entry name" value="TOPRIM"/>
    <property type="match status" value="1"/>
</dbReference>
<evidence type="ECO:0000256" key="6">
    <source>
        <dbReference type="ARBA" id="ARBA00022723"/>
    </source>
</evidence>
<accession>A0ABS1X369</accession>
<evidence type="ECO:0000256" key="13">
    <source>
        <dbReference type="PIRNR" id="PIRNR002811"/>
    </source>
</evidence>
<evidence type="ECO:0000256" key="5">
    <source>
        <dbReference type="ARBA" id="ARBA00022705"/>
    </source>
</evidence>
<dbReference type="Pfam" id="PF10410">
    <property type="entry name" value="DnaB_bind"/>
    <property type="match status" value="1"/>
</dbReference>
<dbReference type="InterPro" id="IPR006295">
    <property type="entry name" value="DNA_primase_DnaG"/>
</dbReference>
<dbReference type="Pfam" id="PF01807">
    <property type="entry name" value="Zn_ribbon_DnaG"/>
    <property type="match status" value="1"/>
</dbReference>
<evidence type="ECO:0000256" key="2">
    <source>
        <dbReference type="ARBA" id="ARBA00022515"/>
    </source>
</evidence>
<protein>
    <recommendedName>
        <fullName evidence="12 13">DNA primase</fullName>
        <ecNumber evidence="12">2.7.7.101</ecNumber>
    </recommendedName>
</protein>
<dbReference type="InterPro" id="IPR002694">
    <property type="entry name" value="Znf_CHC2"/>
</dbReference>
<dbReference type="HAMAP" id="MF_00974">
    <property type="entry name" value="DNA_primase_DnaG"/>
    <property type="match status" value="1"/>
</dbReference>
<keyword evidence="16" id="KW-1185">Reference proteome</keyword>
<evidence type="ECO:0000313" key="15">
    <source>
        <dbReference type="EMBL" id="MBM0107673.1"/>
    </source>
</evidence>
<dbReference type="SMART" id="SM00766">
    <property type="entry name" value="DnaG_DnaB_bind"/>
    <property type="match status" value="1"/>
</dbReference>
<dbReference type="InterPro" id="IPR013173">
    <property type="entry name" value="DNA_primase_DnaG_DnaB-bd_dom"/>
</dbReference>
<keyword evidence="10 12" id="KW-0238">DNA-binding</keyword>
<dbReference type="Pfam" id="PF08278">
    <property type="entry name" value="DnaG_DnaB_bind"/>
    <property type="match status" value="1"/>
</dbReference>
<feature type="domain" description="Toprim" evidence="14">
    <location>
        <begin position="255"/>
        <end position="337"/>
    </location>
</feature>
<keyword evidence="2 12" id="KW-0639">Primosome</keyword>
<dbReference type="Gene3D" id="1.20.50.20">
    <property type="entry name" value="DnaG, RNA polymerase domain, helical bundle"/>
    <property type="match status" value="1"/>
</dbReference>
<feature type="zinc finger region" description="CHC2-type" evidence="12">
    <location>
        <begin position="40"/>
        <end position="64"/>
    </location>
</feature>
<comment type="function">
    <text evidence="12 13">RNA polymerase that catalyzes the synthesis of short RNA molecules used as primers for DNA polymerase during DNA replication.</text>
</comment>
<evidence type="ECO:0000256" key="1">
    <source>
        <dbReference type="ARBA" id="ARBA00022478"/>
    </source>
</evidence>
<dbReference type="SMART" id="SM00400">
    <property type="entry name" value="ZnF_CHCC"/>
    <property type="match status" value="1"/>
</dbReference>
<comment type="similarity">
    <text evidence="12 13">Belongs to the DnaG primase family.</text>
</comment>
<dbReference type="InterPro" id="IPR037068">
    <property type="entry name" value="DNA_primase_core_N_sf"/>
</dbReference>
<keyword evidence="4 12" id="KW-0548">Nucleotidyltransferase</keyword>
<dbReference type="Pfam" id="PF13662">
    <property type="entry name" value="Toprim_4"/>
    <property type="match status" value="1"/>
</dbReference>
<evidence type="ECO:0000256" key="7">
    <source>
        <dbReference type="ARBA" id="ARBA00022771"/>
    </source>
</evidence>
<proteinExistence type="inferred from homology"/>
<dbReference type="Gene3D" id="1.10.860.10">
    <property type="entry name" value="DNAb Helicase, Chain A"/>
    <property type="match status" value="1"/>
</dbReference>
<dbReference type="InterPro" id="IPR030846">
    <property type="entry name" value="DnaG_bac"/>
</dbReference>
<keyword evidence="8 12" id="KW-0862">Zinc</keyword>
<name>A0ABS1X369_9GAMM</name>
<keyword evidence="9" id="KW-0460">Magnesium</keyword>
<dbReference type="PIRSF" id="PIRSF002811">
    <property type="entry name" value="DnaG"/>
    <property type="match status" value="1"/>
</dbReference>
<dbReference type="SMART" id="SM00493">
    <property type="entry name" value="TOPRIM"/>
    <property type="match status" value="1"/>
</dbReference>
<dbReference type="Gene3D" id="3.90.580.10">
    <property type="entry name" value="Zinc finger, CHC2-type domain"/>
    <property type="match status" value="1"/>
</dbReference>
<dbReference type="SUPFAM" id="SSF57783">
    <property type="entry name" value="Zinc beta-ribbon"/>
    <property type="match status" value="1"/>
</dbReference>
<evidence type="ECO:0000256" key="10">
    <source>
        <dbReference type="ARBA" id="ARBA00023125"/>
    </source>
</evidence>
<comment type="subunit">
    <text evidence="12">Monomer. Interacts with DnaB.</text>
</comment>
<dbReference type="PANTHER" id="PTHR30313:SF2">
    <property type="entry name" value="DNA PRIMASE"/>
    <property type="match status" value="1"/>
</dbReference>
<dbReference type="Proteomes" id="UP000661077">
    <property type="component" value="Unassembled WGS sequence"/>
</dbReference>
<keyword evidence="11 12" id="KW-0804">Transcription</keyword>
<dbReference type="SUPFAM" id="SSF56731">
    <property type="entry name" value="DNA primase core"/>
    <property type="match status" value="1"/>
</dbReference>
<evidence type="ECO:0000256" key="8">
    <source>
        <dbReference type="ARBA" id="ARBA00022833"/>
    </source>
</evidence>
<dbReference type="RefSeq" id="WP_203169768.1">
    <property type="nucleotide sequence ID" value="NZ_JAEVLS010000005.1"/>
</dbReference>
<dbReference type="InterPro" id="IPR013264">
    <property type="entry name" value="DNAG_N"/>
</dbReference>
<dbReference type="CDD" id="cd03364">
    <property type="entry name" value="TOPRIM_DnaG_primases"/>
    <property type="match status" value="1"/>
</dbReference>
<comment type="caution">
    <text evidence="15">The sequence shown here is derived from an EMBL/GenBank/DDBJ whole genome shotgun (WGS) entry which is preliminary data.</text>
</comment>
<keyword evidence="1 12" id="KW-0240">DNA-directed RNA polymerase</keyword>
<evidence type="ECO:0000259" key="14">
    <source>
        <dbReference type="PROSITE" id="PS50880"/>
    </source>
</evidence>
<dbReference type="InterPro" id="IPR016136">
    <property type="entry name" value="DNA_helicase_N/primase_C"/>
</dbReference>
<keyword evidence="7 12" id="KW-0863">Zinc-finger</keyword>
<keyword evidence="5 12" id="KW-0235">DNA replication</keyword>
<organism evidence="15 16">
    <name type="scientific">Steroidobacter gossypii</name>
    <dbReference type="NCBI Taxonomy" id="2805490"/>
    <lineage>
        <taxon>Bacteria</taxon>
        <taxon>Pseudomonadati</taxon>
        <taxon>Pseudomonadota</taxon>
        <taxon>Gammaproteobacteria</taxon>
        <taxon>Steroidobacterales</taxon>
        <taxon>Steroidobacteraceae</taxon>
        <taxon>Steroidobacter</taxon>
    </lineage>
</organism>
<dbReference type="PANTHER" id="PTHR30313">
    <property type="entry name" value="DNA PRIMASE"/>
    <property type="match status" value="1"/>
</dbReference>
<dbReference type="EMBL" id="JAEVLS010000005">
    <property type="protein sequence ID" value="MBM0107673.1"/>
    <property type="molecule type" value="Genomic_DNA"/>
</dbReference>
<evidence type="ECO:0000313" key="16">
    <source>
        <dbReference type="Proteomes" id="UP000661077"/>
    </source>
</evidence>
<dbReference type="InterPro" id="IPR019475">
    <property type="entry name" value="DNA_primase_DnaB-bd"/>
</dbReference>
<evidence type="ECO:0000256" key="9">
    <source>
        <dbReference type="ARBA" id="ARBA00022842"/>
    </source>
</evidence>
<dbReference type="SUPFAM" id="SSF117023">
    <property type="entry name" value="DNA primase DnaG, C-terminal domain"/>
    <property type="match status" value="1"/>
</dbReference>
<keyword evidence="3 12" id="KW-0808">Transferase</keyword>
<comment type="cofactor">
    <cofactor evidence="12 13">
        <name>Zn(2+)</name>
        <dbReference type="ChEBI" id="CHEBI:29105"/>
    </cofactor>
    <text evidence="12 13">Binds 1 zinc ion per monomer.</text>
</comment>
<comment type="catalytic activity">
    <reaction evidence="12">
        <text>ssDNA + n NTP = ssDNA/pppN(pN)n-1 hybrid + (n-1) diphosphate.</text>
        <dbReference type="EC" id="2.7.7.101"/>
    </reaction>
</comment>
<sequence>MSGLIPKHFIEELIARVDLVELIGSRVPLKKAGKEYKGCCPFHGEKTPSFTVVPDKNFYHCFGCGEHGNALGFLMKHDNLGFIDAVEDLADRVGVEVPREQTPGQRPPPSDALFATLEKAAGYYRHELMNTARGKDYFKSRGITGETAVAFGLGYAPDAWDSILKLLGSSDAERARLLQVGLIIERDNRSGHYDRFRDRVMFPIRDARGRTIGFGGRVLDKGEPKYMNSPETELFHKGRELYGLYEARQATRTLSRLLIVEGYMDVVRLHQAGITYAVATLGTATTPEHLARVFRICNEVTFCFDGDRAGRAAAWKALENSLSQVREGRQIRFLFLPEGHDPDSLVGAEGREAFEARIKQALPLSEYFIQQLSSQVDTRTIDGRARLGELARPLLERIPTGIFRELLTDEVAKVVGLKRDHISLVAGTPVSGVETREPPRHAINRGPRVQAGRRNLVRQAIHLLVHYPEIADKVVLNPALATLERPGVGLLIELIEELGRRPCANTGALLERWRDRPDVEHLAKLAAQECLVDAAGAAKELAGAVQQLGEEAARLRTDLLLKKAGLSEAEKVELQGLLGRKTPVDHGV</sequence>
<dbReference type="Gene3D" id="3.90.980.10">
    <property type="entry name" value="DNA primase, catalytic core, N-terminal domain"/>
    <property type="match status" value="1"/>
</dbReference>
<evidence type="ECO:0000256" key="3">
    <source>
        <dbReference type="ARBA" id="ARBA00022679"/>
    </source>
</evidence>
<dbReference type="InterPro" id="IPR034151">
    <property type="entry name" value="TOPRIM_DnaG_bac"/>
</dbReference>
<dbReference type="Pfam" id="PF08275">
    <property type="entry name" value="DNAG_N"/>
    <property type="match status" value="1"/>
</dbReference>
<dbReference type="NCBIfam" id="TIGR01391">
    <property type="entry name" value="dnaG"/>
    <property type="match status" value="1"/>
</dbReference>
<evidence type="ECO:0000256" key="4">
    <source>
        <dbReference type="ARBA" id="ARBA00022695"/>
    </source>
</evidence>